<evidence type="ECO:0000313" key="1">
    <source>
        <dbReference type="WBParaSite" id="MCU_009704-RA"/>
    </source>
</evidence>
<reference evidence="1" key="1">
    <citation type="submission" date="2019-11" db="UniProtKB">
        <authorList>
            <consortium name="WormBaseParasite"/>
        </authorList>
    </citation>
    <scope>IDENTIFICATION</scope>
</reference>
<protein>
    <submittedName>
        <fullName evidence="1">Uncharacterized protein</fullName>
    </submittedName>
</protein>
<proteinExistence type="predicted"/>
<organism evidence="1">
    <name type="scientific">Mesocestoides corti</name>
    <name type="common">Flatworm</name>
    <dbReference type="NCBI Taxonomy" id="53468"/>
    <lineage>
        <taxon>Eukaryota</taxon>
        <taxon>Metazoa</taxon>
        <taxon>Spiralia</taxon>
        <taxon>Lophotrochozoa</taxon>
        <taxon>Platyhelminthes</taxon>
        <taxon>Cestoda</taxon>
        <taxon>Eucestoda</taxon>
        <taxon>Cyclophyllidea</taxon>
        <taxon>Mesocestoididae</taxon>
        <taxon>Mesocestoides</taxon>
    </lineage>
</organism>
<dbReference type="AlphaFoldDB" id="A0A5K3FMR6"/>
<accession>A0A5K3FMR6</accession>
<dbReference type="WBParaSite" id="MCU_009704-RA">
    <property type="protein sequence ID" value="MCU_009704-RA"/>
    <property type="gene ID" value="MCU_009704"/>
</dbReference>
<name>A0A5K3FMR6_MESCO</name>
<sequence length="210" mass="22605">MPPAKLTCVFPLLEGLPPARGSFRLDSSSTCPMVAASPSPALSDESVGSEETAPMHYDFLLSALDLARGTQQPLPRQSARRYSMTTQHLELARLVDGPVWKECERLDDVGFTTVKVDPEVVAEEAVWCQAVECQIFTASLVPPTPCSTDSLSSTSPPFVFHAPSGELGVAARVSPAVDFQSLNPCPLSNPPDPLWSNSVCLDSARFFNIL</sequence>